<dbReference type="GeneID" id="115876357"/>
<dbReference type="PANTHER" id="PTHR21364:SF2">
    <property type="entry name" value="GENERAL ODORANT-BINDING PROTEIN 19A"/>
    <property type="match status" value="1"/>
</dbReference>
<dbReference type="PANTHER" id="PTHR21364">
    <property type="entry name" value="GENERAL ODORANT-BINDING PROTEIN 19A"/>
    <property type="match status" value="1"/>
</dbReference>
<dbReference type="InParanoid" id="A0A6J2X9Q8"/>
<dbReference type="OrthoDB" id="7881430at2759"/>
<dbReference type="InterPro" id="IPR006170">
    <property type="entry name" value="PBP/GOBP"/>
</dbReference>
<dbReference type="CDD" id="cd23992">
    <property type="entry name" value="PBP_GOBP"/>
    <property type="match status" value="1"/>
</dbReference>
<dbReference type="AlphaFoldDB" id="A0A6J2X9Q8"/>
<feature type="chain" id="PRO_5026811366" evidence="1">
    <location>
        <begin position="19"/>
        <end position="135"/>
    </location>
</feature>
<reference evidence="3" key="1">
    <citation type="submission" date="2025-08" db="UniProtKB">
        <authorList>
            <consortium name="RefSeq"/>
        </authorList>
    </citation>
    <scope>IDENTIFICATION</scope>
    <source>
        <tissue evidence="3">Gonads</tissue>
    </source>
</reference>
<dbReference type="RefSeq" id="XP_030747957.1">
    <property type="nucleotide sequence ID" value="XM_030892097.1"/>
</dbReference>
<protein>
    <submittedName>
        <fullName evidence="3">General odorant-binding protein 83a-like</fullName>
    </submittedName>
</protein>
<dbReference type="SMART" id="SM00708">
    <property type="entry name" value="PhBP"/>
    <property type="match status" value="1"/>
</dbReference>
<keyword evidence="2" id="KW-1185">Reference proteome</keyword>
<evidence type="ECO:0000313" key="2">
    <source>
        <dbReference type="Proteomes" id="UP000504635"/>
    </source>
</evidence>
<dbReference type="Pfam" id="PF01395">
    <property type="entry name" value="PBP_GOBP"/>
    <property type="match status" value="1"/>
</dbReference>
<sequence length="135" mass="15734">MTKLEFLLVLALFSSSYAKVTLPPELQEYVDDLHKLCLDRSGLTEDHHSAYDIKHKDQHMMCYMKCLMLESKWMKPDGTIDYDFIEAQAYPEVKDLLMAAINKCRQIDAGADLCEKSYNFNYCLHLADPENWFLV</sequence>
<name>A0A6J2X9Q8_SITOR</name>
<dbReference type="GO" id="GO:0005549">
    <property type="term" value="F:odorant binding"/>
    <property type="evidence" value="ECO:0007669"/>
    <property type="project" value="InterPro"/>
</dbReference>
<dbReference type="Proteomes" id="UP000504635">
    <property type="component" value="Unplaced"/>
</dbReference>
<organism evidence="2 3">
    <name type="scientific">Sitophilus oryzae</name>
    <name type="common">Rice weevil</name>
    <name type="synonym">Curculio oryzae</name>
    <dbReference type="NCBI Taxonomy" id="7048"/>
    <lineage>
        <taxon>Eukaryota</taxon>
        <taxon>Metazoa</taxon>
        <taxon>Ecdysozoa</taxon>
        <taxon>Arthropoda</taxon>
        <taxon>Hexapoda</taxon>
        <taxon>Insecta</taxon>
        <taxon>Pterygota</taxon>
        <taxon>Neoptera</taxon>
        <taxon>Endopterygota</taxon>
        <taxon>Coleoptera</taxon>
        <taxon>Polyphaga</taxon>
        <taxon>Cucujiformia</taxon>
        <taxon>Curculionidae</taxon>
        <taxon>Dryophthorinae</taxon>
        <taxon>Sitophilus</taxon>
    </lineage>
</organism>
<evidence type="ECO:0000313" key="3">
    <source>
        <dbReference type="RefSeq" id="XP_030747957.1"/>
    </source>
</evidence>
<dbReference type="Gene3D" id="1.10.238.20">
    <property type="entry name" value="Pheromone/general odorant binding protein domain"/>
    <property type="match status" value="1"/>
</dbReference>
<proteinExistence type="predicted"/>
<dbReference type="InterPro" id="IPR036728">
    <property type="entry name" value="PBP_GOBP_sf"/>
</dbReference>
<evidence type="ECO:0000256" key="1">
    <source>
        <dbReference type="SAM" id="SignalP"/>
    </source>
</evidence>
<dbReference type="SUPFAM" id="SSF47565">
    <property type="entry name" value="Insect pheromone/odorant-binding proteins"/>
    <property type="match status" value="1"/>
</dbReference>
<accession>A0A6J2X9Q8</accession>
<feature type="signal peptide" evidence="1">
    <location>
        <begin position="1"/>
        <end position="18"/>
    </location>
</feature>
<dbReference type="KEGG" id="soy:115876357"/>
<gene>
    <name evidence="3" type="primary">LOC115876357</name>
</gene>
<keyword evidence="1" id="KW-0732">Signal</keyword>